<dbReference type="CDD" id="cd06759">
    <property type="entry name" value="PDZ3_PDZD2-PDZ1_hPro-IL-16-like"/>
    <property type="match status" value="1"/>
</dbReference>
<feature type="region of interest" description="Disordered" evidence="1">
    <location>
        <begin position="71"/>
        <end position="133"/>
    </location>
</feature>
<keyword evidence="4" id="KW-1185">Reference proteome</keyword>
<feature type="region of interest" description="Disordered" evidence="1">
    <location>
        <begin position="155"/>
        <end position="231"/>
    </location>
</feature>
<proteinExistence type="predicted"/>
<dbReference type="Gene3D" id="2.30.42.10">
    <property type="match status" value="1"/>
</dbReference>
<dbReference type="InterPro" id="IPR001478">
    <property type="entry name" value="PDZ"/>
</dbReference>
<feature type="compositionally biased region" description="Pro residues" evidence="1">
    <location>
        <begin position="221"/>
        <end position="230"/>
    </location>
</feature>
<gene>
    <name evidence="3" type="ORF">CLODIP_2_CD03781</name>
</gene>
<dbReference type="Proteomes" id="UP000494165">
    <property type="component" value="Unassembled WGS sequence"/>
</dbReference>
<dbReference type="PANTHER" id="PTHR11324:SF16">
    <property type="entry name" value="PDZ DOMAIN-CONTAINING PROTEIN 2"/>
    <property type="match status" value="1"/>
</dbReference>
<dbReference type="PANTHER" id="PTHR11324">
    <property type="entry name" value="IL16-RELATED"/>
    <property type="match status" value="1"/>
</dbReference>
<dbReference type="SMART" id="SM00228">
    <property type="entry name" value="PDZ"/>
    <property type="match status" value="1"/>
</dbReference>
<feature type="compositionally biased region" description="Basic and acidic residues" evidence="1">
    <location>
        <begin position="202"/>
        <end position="213"/>
    </location>
</feature>
<feature type="compositionally biased region" description="Pro residues" evidence="1">
    <location>
        <begin position="159"/>
        <end position="169"/>
    </location>
</feature>
<sequence length="423" mass="46754">MVLFKNSPEGEALPRLLRMSPLRHSLRAPASLSVSNEDLTSTLSAPASDKKDLSAWNKTLSQRWKKLRRRCSSFSTGHAPRATPTASPSPPPLDPALSLPYMTRRLPLPRRIPPAEHDSDSLSTSSSCSSRGSILPTLRSKLLGLRKKRSLSVHEPTFYVPPPPEPPPEAAARRRWSSLERPSEDRRSTDSCSSASSGRSRRPSDRDSDHGYYTDHNMLPPQLPPLPPLAPARTRRFSFIHSSVLPEEPRRPLMTRTTSVGGADLRLSNKENSRPKNLNLRHHRLSTIIPPPLVPEAVEEESQSKFCTLPRGHKGFNILSVEFHKGPGQKGLGFSIVGGRDSPRGHMGIYIKTIFPQGQAADCGLLKEGDEILTVNRRPLQGLSHNEAIAVFKDIKSGPVALNLGRRVSRKPKEQAPQRTQAD</sequence>
<dbReference type="PROSITE" id="PS50106">
    <property type="entry name" value="PDZ"/>
    <property type="match status" value="1"/>
</dbReference>
<evidence type="ECO:0000313" key="3">
    <source>
        <dbReference type="EMBL" id="CAB3380861.1"/>
    </source>
</evidence>
<comment type="caution">
    <text evidence="3">The sequence shown here is derived from an EMBL/GenBank/DDBJ whole genome shotgun (WGS) entry which is preliminary data.</text>
</comment>
<feature type="compositionally biased region" description="Low complexity" evidence="1">
    <location>
        <begin position="95"/>
        <end position="106"/>
    </location>
</feature>
<feature type="domain" description="PDZ" evidence="2">
    <location>
        <begin position="320"/>
        <end position="394"/>
    </location>
</feature>
<reference evidence="3 4" key="1">
    <citation type="submission" date="2020-04" db="EMBL/GenBank/DDBJ databases">
        <authorList>
            <person name="Alioto T."/>
            <person name="Alioto T."/>
            <person name="Gomez Garrido J."/>
        </authorList>
    </citation>
    <scope>NUCLEOTIDE SEQUENCE [LARGE SCALE GENOMIC DNA]</scope>
</reference>
<organism evidence="3 4">
    <name type="scientific">Cloeon dipterum</name>
    <dbReference type="NCBI Taxonomy" id="197152"/>
    <lineage>
        <taxon>Eukaryota</taxon>
        <taxon>Metazoa</taxon>
        <taxon>Ecdysozoa</taxon>
        <taxon>Arthropoda</taxon>
        <taxon>Hexapoda</taxon>
        <taxon>Insecta</taxon>
        <taxon>Pterygota</taxon>
        <taxon>Palaeoptera</taxon>
        <taxon>Ephemeroptera</taxon>
        <taxon>Pisciforma</taxon>
        <taxon>Baetidae</taxon>
        <taxon>Cloeon</taxon>
    </lineage>
</organism>
<dbReference type="OrthoDB" id="6022711at2759"/>
<feature type="compositionally biased region" description="Low complexity" evidence="1">
    <location>
        <begin position="121"/>
        <end position="133"/>
    </location>
</feature>
<dbReference type="AlphaFoldDB" id="A0A8S1DIJ4"/>
<evidence type="ECO:0000259" key="2">
    <source>
        <dbReference type="PROSITE" id="PS50106"/>
    </source>
</evidence>
<evidence type="ECO:0000313" key="4">
    <source>
        <dbReference type="Proteomes" id="UP000494165"/>
    </source>
</evidence>
<dbReference type="InterPro" id="IPR036034">
    <property type="entry name" value="PDZ_sf"/>
</dbReference>
<name>A0A8S1DIJ4_9INSE</name>
<dbReference type="Pfam" id="PF00595">
    <property type="entry name" value="PDZ"/>
    <property type="match status" value="1"/>
</dbReference>
<dbReference type="SUPFAM" id="SSF50156">
    <property type="entry name" value="PDZ domain-like"/>
    <property type="match status" value="1"/>
</dbReference>
<accession>A0A8S1DIJ4</accession>
<feature type="compositionally biased region" description="Basic and acidic residues" evidence="1">
    <location>
        <begin position="177"/>
        <end position="189"/>
    </location>
</feature>
<protein>
    <recommendedName>
        <fullName evidence="2">PDZ domain-containing protein</fullName>
    </recommendedName>
</protein>
<dbReference type="EMBL" id="CADEPI010000218">
    <property type="protein sequence ID" value="CAB3380861.1"/>
    <property type="molecule type" value="Genomic_DNA"/>
</dbReference>
<evidence type="ECO:0000256" key="1">
    <source>
        <dbReference type="SAM" id="MobiDB-lite"/>
    </source>
</evidence>